<protein>
    <submittedName>
        <fullName evidence="1">Crinkler (CRN) family protein</fullName>
    </submittedName>
</protein>
<dbReference type="STRING" id="74557.A0A1V9Y987"/>
<dbReference type="PANTHER" id="PTHR33129">
    <property type="entry name" value="PROTEIN KINASE DOMAIN-CONTAINING PROTEIN-RELATED"/>
    <property type="match status" value="1"/>
</dbReference>
<proteinExistence type="predicted"/>
<accession>A0A1V9Y987</accession>
<dbReference type="PANTHER" id="PTHR33129:SF1">
    <property type="entry name" value="ATP-BINDING PROTEIN"/>
    <property type="match status" value="1"/>
</dbReference>
<organism evidence="1 2">
    <name type="scientific">Thraustotheca clavata</name>
    <dbReference type="NCBI Taxonomy" id="74557"/>
    <lineage>
        <taxon>Eukaryota</taxon>
        <taxon>Sar</taxon>
        <taxon>Stramenopiles</taxon>
        <taxon>Oomycota</taxon>
        <taxon>Saprolegniomycetes</taxon>
        <taxon>Saprolegniales</taxon>
        <taxon>Achlyaceae</taxon>
        <taxon>Thraustotheca</taxon>
    </lineage>
</organism>
<name>A0A1V9Y987_9STRA</name>
<reference evidence="1 2" key="1">
    <citation type="journal article" date="2014" name="Genome Biol. Evol.">
        <title>The secreted proteins of Achlya hypogyna and Thraustotheca clavata identify the ancestral oomycete secretome and reveal gene acquisitions by horizontal gene transfer.</title>
        <authorList>
            <person name="Misner I."/>
            <person name="Blouin N."/>
            <person name="Leonard G."/>
            <person name="Richards T.A."/>
            <person name="Lane C.E."/>
        </authorList>
    </citation>
    <scope>NUCLEOTIDE SEQUENCE [LARGE SCALE GENOMIC DNA]</scope>
    <source>
        <strain evidence="1 2">ATCC 34112</strain>
    </source>
</reference>
<keyword evidence="2" id="KW-1185">Reference proteome</keyword>
<comment type="caution">
    <text evidence="1">The sequence shown here is derived from an EMBL/GenBank/DDBJ whole genome shotgun (WGS) entry which is preliminary data.</text>
</comment>
<dbReference type="OrthoDB" id="104224at2759"/>
<sequence>MTALNAIQNTFIAPHGQLVAGNVAMPITLSMLLNPPSLVAFWKACLDDRTEFKADALINLPVNTYILGIPAFGSQIYVRRCYPALWDVCLNKIHDKKTNTPHLVVLGNPGIGKTYFGFMILLLLARAGESVVYESGVLGRRFLLTTNMVAEGSQNDFNRILSQTTTYYIVDGVKPLYCPAKTILVTSPRRSIWFEFNKTNSQTCYMPVWTMQEVLKCRELMYTNVSEVIVQDCFHRWGGIARYVLHYAN</sequence>
<evidence type="ECO:0000313" key="1">
    <source>
        <dbReference type="EMBL" id="OQR82290.1"/>
    </source>
</evidence>
<gene>
    <name evidence="1" type="ORF">THRCLA_23217</name>
</gene>
<dbReference type="Proteomes" id="UP000243217">
    <property type="component" value="Unassembled WGS sequence"/>
</dbReference>
<dbReference type="EMBL" id="JNBS01004774">
    <property type="protein sequence ID" value="OQR82290.1"/>
    <property type="molecule type" value="Genomic_DNA"/>
</dbReference>
<dbReference type="InterPro" id="IPR052980">
    <property type="entry name" value="Crinkler_effector"/>
</dbReference>
<dbReference type="AlphaFoldDB" id="A0A1V9Y987"/>
<evidence type="ECO:0000313" key="2">
    <source>
        <dbReference type="Proteomes" id="UP000243217"/>
    </source>
</evidence>
<feature type="non-terminal residue" evidence="1">
    <location>
        <position position="249"/>
    </location>
</feature>